<dbReference type="InterPro" id="IPR045584">
    <property type="entry name" value="Pilin-like"/>
</dbReference>
<accession>A0A517WG11</accession>
<evidence type="ECO:0000259" key="2">
    <source>
        <dbReference type="Pfam" id="PF07596"/>
    </source>
</evidence>
<name>A0A517WG11_9PLAN</name>
<dbReference type="EMBL" id="CP036347">
    <property type="protein sequence ID" value="QDU04137.1"/>
    <property type="molecule type" value="Genomic_DNA"/>
</dbReference>
<evidence type="ECO:0000256" key="1">
    <source>
        <dbReference type="SAM" id="SignalP"/>
    </source>
</evidence>
<feature type="domain" description="DUF1559" evidence="2">
    <location>
        <begin position="358"/>
        <end position="450"/>
    </location>
</feature>
<dbReference type="SUPFAM" id="SSF54523">
    <property type="entry name" value="Pili subunits"/>
    <property type="match status" value="1"/>
</dbReference>
<dbReference type="PANTHER" id="PTHR30093:SF2">
    <property type="entry name" value="TYPE II SECRETION SYSTEM PROTEIN H"/>
    <property type="match status" value="1"/>
</dbReference>
<dbReference type="Gene3D" id="3.30.700.10">
    <property type="entry name" value="Glycoprotein, Type 4 Pilin"/>
    <property type="match status" value="1"/>
</dbReference>
<dbReference type="PANTHER" id="PTHR30093">
    <property type="entry name" value="GENERAL SECRETION PATHWAY PROTEIN G"/>
    <property type="match status" value="1"/>
</dbReference>
<sequence precursor="true">MQCSLRTPGSRSRLLTIILSAVALVCLLLTGSAQLQAQDKVPENRDPFRLDLVPEKALGVIAFRPAQLLSASMNKPIRELALKEYQTNADFGVLGINPTDVTSITLIYMPLQAGETGNLPIKFAVVVKSTQKLDRQQIQKKFTKIELKETTHKGITFLTQDATDGDSLLFLDEHVFVLSDKASAIKQIIVQMNDRKNSVWQERLQPVVSASVAGGVNMETARSLVGGPLIQQLAQRIPIWPMLSPLWERTDIAALGITVDKSLTLELIFDQEQHSQEIKQSLSGLLEMGKNMLQSFKAAAEQRDRPLPPPLNLQFKLIEEALSSAQVTQDKKQVRFSLSLNDETCAQLIALTVPAVMQARAAARRSVAKNNIKQIMLALHNYHDRYGHFPPAVVTGPDGKTPHSWRVELLPYLDQQALYDQYRMNEPWDSEHNRKIAETAVPVFQNPGSKKPANSAYFAVVGDGTAFGNKQGVSFKDITDGTSNTIAIVEADRDIPWTKPEDITYDGKKLPKFGGFHQGGYNVGICDGSVKFISEQINKETLKFLLLIADGEVLN</sequence>
<dbReference type="Pfam" id="PF07596">
    <property type="entry name" value="SBP_bac_10"/>
    <property type="match status" value="2"/>
</dbReference>
<dbReference type="InterPro" id="IPR011453">
    <property type="entry name" value="DUF1559"/>
</dbReference>
<feature type="chain" id="PRO_5021974642" description="DUF1559 domain-containing protein" evidence="1">
    <location>
        <begin position="38"/>
        <end position="555"/>
    </location>
</feature>
<protein>
    <recommendedName>
        <fullName evidence="2">DUF1559 domain-containing protein</fullName>
    </recommendedName>
</protein>
<feature type="signal peptide" evidence="1">
    <location>
        <begin position="1"/>
        <end position="37"/>
    </location>
</feature>
<reference evidence="3 4" key="1">
    <citation type="submission" date="2019-02" db="EMBL/GenBank/DDBJ databases">
        <title>Deep-cultivation of Planctomycetes and their phenomic and genomic characterization uncovers novel biology.</title>
        <authorList>
            <person name="Wiegand S."/>
            <person name="Jogler M."/>
            <person name="Boedeker C."/>
            <person name="Pinto D."/>
            <person name="Vollmers J."/>
            <person name="Rivas-Marin E."/>
            <person name="Kohn T."/>
            <person name="Peeters S.H."/>
            <person name="Heuer A."/>
            <person name="Rast P."/>
            <person name="Oberbeckmann S."/>
            <person name="Bunk B."/>
            <person name="Jeske O."/>
            <person name="Meyerdierks A."/>
            <person name="Storesund J.E."/>
            <person name="Kallscheuer N."/>
            <person name="Luecker S."/>
            <person name="Lage O.M."/>
            <person name="Pohl T."/>
            <person name="Merkel B.J."/>
            <person name="Hornburger P."/>
            <person name="Mueller R.-W."/>
            <person name="Bruemmer F."/>
            <person name="Labrenz M."/>
            <person name="Spormann A.M."/>
            <person name="Op den Camp H."/>
            <person name="Overmann J."/>
            <person name="Amann R."/>
            <person name="Jetten M.S.M."/>
            <person name="Mascher T."/>
            <person name="Medema M.H."/>
            <person name="Devos D.P."/>
            <person name="Kaster A.-K."/>
            <person name="Ovreas L."/>
            <person name="Rohde M."/>
            <person name="Galperin M.Y."/>
            <person name="Jogler C."/>
        </authorList>
    </citation>
    <scope>NUCLEOTIDE SEQUENCE [LARGE SCALE GENOMIC DNA]</scope>
    <source>
        <strain evidence="3 4">V6</strain>
    </source>
</reference>
<gene>
    <name evidence="3" type="ORF">V6x_38640</name>
</gene>
<evidence type="ECO:0000313" key="3">
    <source>
        <dbReference type="EMBL" id="QDU04137.1"/>
    </source>
</evidence>
<proteinExistence type="predicted"/>
<keyword evidence="1" id="KW-0732">Signal</keyword>
<dbReference type="AlphaFoldDB" id="A0A517WG11"/>
<dbReference type="NCBIfam" id="TIGR04294">
    <property type="entry name" value="pre_pil_HX9DG"/>
    <property type="match status" value="1"/>
</dbReference>
<dbReference type="InterPro" id="IPR027558">
    <property type="entry name" value="Pre_pil_HX9DG_C"/>
</dbReference>
<organism evidence="3 4">
    <name type="scientific">Gimesia chilikensis</name>
    <dbReference type="NCBI Taxonomy" id="2605989"/>
    <lineage>
        <taxon>Bacteria</taxon>
        <taxon>Pseudomonadati</taxon>
        <taxon>Planctomycetota</taxon>
        <taxon>Planctomycetia</taxon>
        <taxon>Planctomycetales</taxon>
        <taxon>Planctomycetaceae</taxon>
        <taxon>Gimesia</taxon>
    </lineage>
</organism>
<feature type="domain" description="DUF1559" evidence="2">
    <location>
        <begin position="507"/>
        <end position="540"/>
    </location>
</feature>
<evidence type="ECO:0000313" key="4">
    <source>
        <dbReference type="Proteomes" id="UP000320722"/>
    </source>
</evidence>
<dbReference type="Proteomes" id="UP000320722">
    <property type="component" value="Chromosome"/>
</dbReference>